<organism evidence="1">
    <name type="scientific">bioreactor metagenome</name>
    <dbReference type="NCBI Taxonomy" id="1076179"/>
    <lineage>
        <taxon>unclassified sequences</taxon>
        <taxon>metagenomes</taxon>
        <taxon>ecological metagenomes</taxon>
    </lineage>
</organism>
<comment type="caution">
    <text evidence="1">The sequence shown here is derived from an EMBL/GenBank/DDBJ whole genome shotgun (WGS) entry which is preliminary data.</text>
</comment>
<evidence type="ECO:0000313" key="1">
    <source>
        <dbReference type="EMBL" id="MPM01002.1"/>
    </source>
</evidence>
<gene>
    <name evidence="1" type="ORF">SDC9_47239</name>
</gene>
<sequence>MFYRDRDASFINAISYKLYYYPFRLIEQLSYNYFRNKQDSIVNQIFYKYNIFNQITEEKKIKNNKTEIVITKFPVDYFDCLDNGLIISDLNTYTADKYTLVYMINNNIIFKPIERSTLFIDNNDTIIVKSELFKHDIINGIACLTEYKMVLPSELKRLNTFRPTYFVNDNLVNDTFYKTEYQYNYYNNGVIKNYVNKSGNITSFIWGYHNRLPIAKIINSNEEVDNFLLTNQLFASFSTKNLQDYEIDYLHKKLSSYNWQNICEFETFVYDPLCGITRHINTKGIRKYYFYDYFGRLKYVVDNNKKTKEYYEYGYQSGSSTKTFDIFKEDRGVLLTCSIVGSGTITNNSCLLRNGQIVSLYNLFPVTPAQYFEFEGYYVNGVLVSNPKSYYVFDDVKIEARIKEIPVANLLCVILGNGTLSNNSCVLRVGDTVNLITLFQVTPSQYYEFDGYYVNGVLIPNPSNYIVLGDVQIEARTKEILRSEIIVRFGESIISDALFTYYYQTNNESWREGYIIADSKPSSTINTTTLSFPFKFSLKITQILPSLKVTIDGNVVYDYIGQTQPDLLIEHEFSEFGHHEIVIEIP</sequence>
<dbReference type="EMBL" id="VSSQ01000767">
    <property type="protein sequence ID" value="MPM01002.1"/>
    <property type="molecule type" value="Genomic_DNA"/>
</dbReference>
<protein>
    <recommendedName>
        <fullName evidence="2">Bacterial repeat domain-containing protein</fullName>
    </recommendedName>
</protein>
<name>A0A644WB83_9ZZZZ</name>
<accession>A0A644WB83</accession>
<evidence type="ECO:0008006" key="2">
    <source>
        <dbReference type="Google" id="ProtNLM"/>
    </source>
</evidence>
<dbReference type="AlphaFoldDB" id="A0A644WB83"/>
<reference evidence="1" key="1">
    <citation type="submission" date="2019-08" db="EMBL/GenBank/DDBJ databases">
        <authorList>
            <person name="Kucharzyk K."/>
            <person name="Murdoch R.W."/>
            <person name="Higgins S."/>
            <person name="Loffler F."/>
        </authorList>
    </citation>
    <scope>NUCLEOTIDE SEQUENCE</scope>
</reference>
<proteinExistence type="predicted"/>